<comment type="caution">
    <text evidence="7">The sequence shown here is derived from an EMBL/GenBank/DDBJ whole genome shotgun (WGS) entry which is preliminary data.</text>
</comment>
<proteinExistence type="predicted"/>
<keyword evidence="4 6" id="KW-1133">Transmembrane helix</keyword>
<feature type="transmembrane region" description="Helical" evidence="6">
    <location>
        <begin position="212"/>
        <end position="228"/>
    </location>
</feature>
<feature type="transmembrane region" description="Helical" evidence="6">
    <location>
        <begin position="85"/>
        <end position="108"/>
    </location>
</feature>
<dbReference type="EMBL" id="VLKI01000024">
    <property type="protein sequence ID" value="TWH79225.1"/>
    <property type="molecule type" value="Genomic_DNA"/>
</dbReference>
<feature type="transmembrane region" description="Helical" evidence="6">
    <location>
        <begin position="330"/>
        <end position="350"/>
    </location>
</feature>
<dbReference type="Proteomes" id="UP000318667">
    <property type="component" value="Unassembled WGS sequence"/>
</dbReference>
<evidence type="ECO:0000256" key="6">
    <source>
        <dbReference type="SAM" id="Phobius"/>
    </source>
</evidence>
<gene>
    <name evidence="7" type="ORF">IQ19_04971</name>
</gene>
<dbReference type="PANTHER" id="PTHR30250">
    <property type="entry name" value="PST FAMILY PREDICTED COLANIC ACID TRANSPORTER"/>
    <property type="match status" value="1"/>
</dbReference>
<feature type="transmembrane region" description="Helical" evidence="6">
    <location>
        <begin position="289"/>
        <end position="310"/>
    </location>
</feature>
<name>A0A562J8K5_9BACI</name>
<feature type="transmembrane region" description="Helical" evidence="6">
    <location>
        <begin position="20"/>
        <end position="40"/>
    </location>
</feature>
<organism evidence="7 8">
    <name type="scientific">Cytobacillus oceanisediminis</name>
    <dbReference type="NCBI Taxonomy" id="665099"/>
    <lineage>
        <taxon>Bacteria</taxon>
        <taxon>Bacillati</taxon>
        <taxon>Bacillota</taxon>
        <taxon>Bacilli</taxon>
        <taxon>Bacillales</taxon>
        <taxon>Bacillaceae</taxon>
        <taxon>Cytobacillus</taxon>
    </lineage>
</organism>
<feature type="transmembrane region" description="Helical" evidence="6">
    <location>
        <begin position="388"/>
        <end position="410"/>
    </location>
</feature>
<feature type="transmembrane region" description="Helical" evidence="6">
    <location>
        <begin position="362"/>
        <end position="382"/>
    </location>
</feature>
<keyword evidence="5 6" id="KW-0472">Membrane</keyword>
<dbReference type="InterPro" id="IPR002797">
    <property type="entry name" value="Polysacc_synth"/>
</dbReference>
<keyword evidence="3 6" id="KW-0812">Transmembrane</keyword>
<feature type="transmembrane region" description="Helical" evidence="6">
    <location>
        <begin position="46"/>
        <end position="65"/>
    </location>
</feature>
<dbReference type="PANTHER" id="PTHR30250:SF11">
    <property type="entry name" value="O-ANTIGEN TRANSPORTER-RELATED"/>
    <property type="match status" value="1"/>
</dbReference>
<evidence type="ECO:0000313" key="7">
    <source>
        <dbReference type="EMBL" id="TWH79225.1"/>
    </source>
</evidence>
<feature type="transmembrane region" description="Helical" evidence="6">
    <location>
        <begin position="148"/>
        <end position="164"/>
    </location>
</feature>
<feature type="transmembrane region" description="Helical" evidence="6">
    <location>
        <begin position="248"/>
        <end position="269"/>
    </location>
</feature>
<evidence type="ECO:0000256" key="1">
    <source>
        <dbReference type="ARBA" id="ARBA00004651"/>
    </source>
</evidence>
<evidence type="ECO:0000256" key="4">
    <source>
        <dbReference type="ARBA" id="ARBA00022989"/>
    </source>
</evidence>
<keyword evidence="2" id="KW-1003">Cell membrane</keyword>
<evidence type="ECO:0000313" key="8">
    <source>
        <dbReference type="Proteomes" id="UP000318667"/>
    </source>
</evidence>
<evidence type="ECO:0000256" key="2">
    <source>
        <dbReference type="ARBA" id="ARBA00022475"/>
    </source>
</evidence>
<comment type="subcellular location">
    <subcellularLocation>
        <location evidence="1">Cell membrane</location>
        <topology evidence="1">Multi-pass membrane protein</topology>
    </subcellularLocation>
</comment>
<evidence type="ECO:0000256" key="3">
    <source>
        <dbReference type="ARBA" id="ARBA00022692"/>
    </source>
</evidence>
<evidence type="ECO:0000256" key="5">
    <source>
        <dbReference type="ARBA" id="ARBA00023136"/>
    </source>
</evidence>
<dbReference type="AlphaFoldDB" id="A0A562J8K5"/>
<reference evidence="7 8" key="1">
    <citation type="journal article" date="2015" name="Stand. Genomic Sci.">
        <title>Genomic Encyclopedia of Bacterial and Archaeal Type Strains, Phase III: the genomes of soil and plant-associated and newly described type strains.</title>
        <authorList>
            <person name="Whitman W.B."/>
            <person name="Woyke T."/>
            <person name="Klenk H.P."/>
            <person name="Zhou Y."/>
            <person name="Lilburn T.G."/>
            <person name="Beck B.J."/>
            <person name="De Vos P."/>
            <person name="Vandamme P."/>
            <person name="Eisen J.A."/>
            <person name="Garrity G."/>
            <person name="Hugenholtz P."/>
            <person name="Kyrpides N.C."/>
        </authorList>
    </citation>
    <scope>NUCLEOTIDE SEQUENCE [LARGE SCALE GENOMIC DNA]</scope>
    <source>
        <strain evidence="7 8">CGMCC 1.10115</strain>
    </source>
</reference>
<dbReference type="Pfam" id="PF01943">
    <property type="entry name" value="Polysacc_synt"/>
    <property type="match status" value="1"/>
</dbReference>
<feature type="transmembrane region" description="Helical" evidence="6">
    <location>
        <begin position="114"/>
        <end position="136"/>
    </location>
</feature>
<sequence>MIIMSNVKGLSLKKNFSWNLIGSLVYAFSQWIVLVLIAKLGNPEMVGIYSLGLAITAPIMMLTNLQLRAVQATDTTNEYSINEYYGLRIVTSFLSIVFSLIVIFINGYSIYKSFVIFLILISKVLDSYSDILYGYLQQRERMDYIGKSRIIKGIVTFLVMWIALLTTNDLITSLIILNGSWLLIFIVYDRKSVKLFIENITPKFNITTQKKLAIFALPLGIVVMLGSLNTNIPRIIIEEYLGEVKLGYFAAIAYLMVTGGILVNSLGQAVAPRLAMLFNNNMHRELKSLLFRVVLAGLSIGIMGTFGSIFFGEIVLKIIYDNSYSNYNDIFILVMIAAIFDYSGSFLGYGLTAMRIFKVQPYLGSIGVLSSLIFALILIPLIELRGAAYTMILVSVIQFTLKLLVLLATLKKHRLSN</sequence>
<keyword evidence="8" id="KW-1185">Reference proteome</keyword>
<feature type="transmembrane region" description="Helical" evidence="6">
    <location>
        <begin position="170"/>
        <end position="188"/>
    </location>
</feature>
<dbReference type="GO" id="GO:0005886">
    <property type="term" value="C:plasma membrane"/>
    <property type="evidence" value="ECO:0007669"/>
    <property type="project" value="UniProtKB-SubCell"/>
</dbReference>
<protein>
    <submittedName>
        <fullName evidence="7">O-antigen/teichoic acid export membrane protein</fullName>
    </submittedName>
</protein>
<accession>A0A562J8K5</accession>
<dbReference type="InterPro" id="IPR050833">
    <property type="entry name" value="Poly_Biosynth_Transport"/>
</dbReference>